<dbReference type="GO" id="GO:0005525">
    <property type="term" value="F:GTP binding"/>
    <property type="evidence" value="ECO:0007669"/>
    <property type="project" value="UniProtKB-KW"/>
</dbReference>
<evidence type="ECO:0000313" key="7">
    <source>
        <dbReference type="EMBL" id="EKF31450.1"/>
    </source>
</evidence>
<dbReference type="InterPro" id="IPR044154">
    <property type="entry name" value="Arl8a/8b"/>
</dbReference>
<keyword evidence="6" id="KW-0812">Transmembrane</keyword>
<dbReference type="Gene3D" id="3.40.50.300">
    <property type="entry name" value="P-loop containing nucleotide triphosphate hydrolases"/>
    <property type="match status" value="1"/>
</dbReference>
<accession>K2MWF6</accession>
<feature type="binding site" evidence="4">
    <location>
        <position position="103"/>
    </location>
    <ligand>
        <name>GTP</name>
        <dbReference type="ChEBI" id="CHEBI:37565"/>
    </ligand>
</feature>
<dbReference type="InterPro" id="IPR005225">
    <property type="entry name" value="Small_GTP-bd"/>
</dbReference>
<dbReference type="SMART" id="SM00175">
    <property type="entry name" value="RAB"/>
    <property type="match status" value="1"/>
</dbReference>
<dbReference type="Proteomes" id="UP000007350">
    <property type="component" value="Unassembled WGS sequence"/>
</dbReference>
<proteinExistence type="inferred from homology"/>
<feature type="binding site" evidence="4">
    <location>
        <begin position="159"/>
        <end position="162"/>
    </location>
    <ligand>
        <name>GTP</name>
        <dbReference type="ChEBI" id="CHEBI:37565"/>
    </ligand>
</feature>
<sequence length="217" mass="24018">MGVAPFSILCGSSLLLFFFAVWLDGSLMGLLAWIVEWIRSLFWQQEMEVTLVGLQGAGKTTFLAAITDGTESVQLHDTIPTIGLNTRKVTRGNVCIKVWDIGGQPRFRGMWERYCRGVQSIVFVVDASDSSSFEEARRSLHDLLGRPSLYGIPLLVLANKNDLEGACSAETLISELYLLKLAADRETACYSVSAKNYTNIDVTLKWLMRHSKASSSS</sequence>
<dbReference type="SMART" id="SM00177">
    <property type="entry name" value="ARF"/>
    <property type="match status" value="1"/>
</dbReference>
<feature type="binding site" evidence="5">
    <location>
        <position position="60"/>
    </location>
    <ligand>
        <name>Mg(2+)</name>
        <dbReference type="ChEBI" id="CHEBI:18420"/>
    </ligand>
</feature>
<dbReference type="EMBL" id="AHKC01010798">
    <property type="protein sequence ID" value="EKF31450.1"/>
    <property type="molecule type" value="Genomic_DNA"/>
</dbReference>
<evidence type="ECO:0000256" key="2">
    <source>
        <dbReference type="ARBA" id="ARBA00022741"/>
    </source>
</evidence>
<comment type="caution">
    <text evidence="7">The sequence shown here is derived from an EMBL/GenBank/DDBJ whole genome shotgun (WGS) entry which is preliminary data.</text>
</comment>
<keyword evidence="2 4" id="KW-0547">Nucleotide-binding</keyword>
<evidence type="ECO:0000256" key="6">
    <source>
        <dbReference type="SAM" id="Phobius"/>
    </source>
</evidence>
<dbReference type="Pfam" id="PF00025">
    <property type="entry name" value="Arf"/>
    <property type="match status" value="1"/>
</dbReference>
<evidence type="ECO:0000256" key="3">
    <source>
        <dbReference type="ARBA" id="ARBA00023134"/>
    </source>
</evidence>
<dbReference type="PROSITE" id="PS51417">
    <property type="entry name" value="ARF"/>
    <property type="match status" value="1"/>
</dbReference>
<protein>
    <submittedName>
        <fullName evidence="7">ADP-ribosylation factor family, putative</fullName>
    </submittedName>
</protein>
<dbReference type="InterPro" id="IPR006689">
    <property type="entry name" value="Small_GTPase_ARF/SAR"/>
</dbReference>
<dbReference type="PRINTS" id="PR00449">
    <property type="entry name" value="RASTRNSFRMNG"/>
</dbReference>
<gene>
    <name evidence="7" type="ORF">MOQ_004716</name>
</gene>
<evidence type="ECO:0000256" key="1">
    <source>
        <dbReference type="ARBA" id="ARBA00010290"/>
    </source>
</evidence>
<feature type="binding site" evidence="4">
    <location>
        <begin position="53"/>
        <end position="60"/>
    </location>
    <ligand>
        <name>GTP</name>
        <dbReference type="ChEBI" id="CHEBI:37565"/>
    </ligand>
</feature>
<dbReference type="SMART" id="SM00178">
    <property type="entry name" value="SAR"/>
    <property type="match status" value="1"/>
</dbReference>
<keyword evidence="6" id="KW-0472">Membrane</keyword>
<dbReference type="InterPro" id="IPR027417">
    <property type="entry name" value="P-loop_NTPase"/>
</dbReference>
<dbReference type="PANTHER" id="PTHR45732:SF7">
    <property type="entry name" value="ADP-RIBOSYLATION FACTOR-LIKE PROTEIN 8"/>
    <property type="match status" value="1"/>
</dbReference>
<organism evidence="7 8">
    <name type="scientific">Trypanosoma cruzi marinkellei</name>
    <dbReference type="NCBI Taxonomy" id="85056"/>
    <lineage>
        <taxon>Eukaryota</taxon>
        <taxon>Discoba</taxon>
        <taxon>Euglenozoa</taxon>
        <taxon>Kinetoplastea</taxon>
        <taxon>Metakinetoplastina</taxon>
        <taxon>Trypanosomatida</taxon>
        <taxon>Trypanosomatidae</taxon>
        <taxon>Trypanosoma</taxon>
        <taxon>Schizotrypanum</taxon>
    </lineage>
</organism>
<dbReference type="AlphaFoldDB" id="K2MWF6"/>
<keyword evidence="3 4" id="KW-0342">GTP-binding</keyword>
<dbReference type="CDD" id="cd04159">
    <property type="entry name" value="Arl10_like"/>
    <property type="match status" value="1"/>
</dbReference>
<dbReference type="GO" id="GO:0015031">
    <property type="term" value="P:protein transport"/>
    <property type="evidence" value="ECO:0007669"/>
    <property type="project" value="InterPro"/>
</dbReference>
<keyword evidence="8" id="KW-1185">Reference proteome</keyword>
<evidence type="ECO:0000313" key="8">
    <source>
        <dbReference type="Proteomes" id="UP000007350"/>
    </source>
</evidence>
<feature type="transmembrane region" description="Helical" evidence="6">
    <location>
        <begin position="6"/>
        <end position="35"/>
    </location>
</feature>
<dbReference type="SUPFAM" id="SSF52540">
    <property type="entry name" value="P-loop containing nucleoside triphosphate hydrolases"/>
    <property type="match status" value="1"/>
</dbReference>
<evidence type="ECO:0000256" key="5">
    <source>
        <dbReference type="PIRSR" id="PIRSR606689-2"/>
    </source>
</evidence>
<dbReference type="PROSITE" id="PS51419">
    <property type="entry name" value="RAB"/>
    <property type="match status" value="1"/>
</dbReference>
<dbReference type="FunFam" id="3.40.50.300:FF:001120">
    <property type="entry name" value="ADP-ribosylation factor family"/>
    <property type="match status" value="1"/>
</dbReference>
<dbReference type="OrthoDB" id="2011769at2759"/>
<dbReference type="NCBIfam" id="TIGR00231">
    <property type="entry name" value="small_GTP"/>
    <property type="match status" value="1"/>
</dbReference>
<dbReference type="PANTHER" id="PTHR45732">
    <property type="entry name" value="ADP-RIBOSYLATION FACTOR-LIKE PROTEIN 8"/>
    <property type="match status" value="1"/>
</dbReference>
<keyword evidence="5" id="KW-0479">Metal-binding</keyword>
<comment type="similarity">
    <text evidence="1">Belongs to the small GTPase superfamily. Arf family.</text>
</comment>
<name>K2MWF6_TRYCR</name>
<keyword evidence="6" id="KW-1133">Transmembrane helix</keyword>
<keyword evidence="5" id="KW-0460">Magnesium</keyword>
<dbReference type="GO" id="GO:0003924">
    <property type="term" value="F:GTPase activity"/>
    <property type="evidence" value="ECO:0007669"/>
    <property type="project" value="InterPro"/>
</dbReference>
<reference evidence="7 8" key="1">
    <citation type="journal article" date="2012" name="BMC Genomics">
        <title>Comparative genomic analysis of human infective Trypanosoma cruzi lineages with the bat-restricted subspecies T. cruzi marinkellei.</title>
        <authorList>
            <person name="Franzen O."/>
            <person name="Talavera-Lopez C."/>
            <person name="Ochaya S."/>
            <person name="Butler C.E."/>
            <person name="Messenger L.A."/>
            <person name="Lewis M.D."/>
            <person name="Llewellyn M.S."/>
            <person name="Marinkelle C.J."/>
            <person name="Tyler K.M."/>
            <person name="Miles M.A."/>
            <person name="Andersson B."/>
        </authorList>
    </citation>
    <scope>NUCLEOTIDE SEQUENCE [LARGE SCALE GENOMIC DNA]</scope>
    <source>
        <strain evidence="7 8">B7</strain>
    </source>
</reference>
<dbReference type="SMART" id="SM00173">
    <property type="entry name" value="RAS"/>
    <property type="match status" value="1"/>
</dbReference>
<evidence type="ECO:0000256" key="4">
    <source>
        <dbReference type="PIRSR" id="PIRSR606689-1"/>
    </source>
</evidence>
<dbReference type="GO" id="GO:0046872">
    <property type="term" value="F:metal ion binding"/>
    <property type="evidence" value="ECO:0007669"/>
    <property type="project" value="UniProtKB-KW"/>
</dbReference>
<feature type="binding site" evidence="5">
    <location>
        <position position="81"/>
    </location>
    <ligand>
        <name>Mg(2+)</name>
        <dbReference type="ChEBI" id="CHEBI:18420"/>
    </ligand>
</feature>